<protein>
    <submittedName>
        <fullName evidence="1">Uncharacterized protein</fullName>
    </submittedName>
</protein>
<sequence>MYSPMVSADALLRCDVTYAGSTQVLETLAVNDPYTVPSVDIGGRFWFKAVMVGHAARVDYIKLYAYLDTRTQPLLIQEAIFLPPFKTTSPSTPLTGTQRLYAGPVGRELIYSCTLQGEQP</sequence>
<keyword evidence="2" id="KW-1185">Reference proteome</keyword>
<accession>A0ABN6D8C2</accession>
<proteinExistence type="predicted"/>
<dbReference type="EMBL" id="AP024238">
    <property type="protein sequence ID" value="BCO28277.1"/>
    <property type="molecule type" value="Genomic_DNA"/>
</dbReference>
<name>A0ABN6D8C2_9BURK</name>
<evidence type="ECO:0000313" key="1">
    <source>
        <dbReference type="EMBL" id="BCO28277.1"/>
    </source>
</evidence>
<reference evidence="1 2" key="1">
    <citation type="journal article" date="2021" name="Microbiol. Spectr.">
        <title>A Single Bacterium Capable of Oxidation and Reduction of Iron at Circumneutral pH.</title>
        <authorList>
            <person name="Kato S."/>
            <person name="Ohkuma M."/>
        </authorList>
    </citation>
    <scope>NUCLEOTIDE SEQUENCE [LARGE SCALE GENOMIC DNA]</scope>
    <source>
        <strain evidence="1 2">MIZ03</strain>
    </source>
</reference>
<gene>
    <name evidence="1" type="ORF">MIZ03_3177</name>
</gene>
<organism evidence="1 2">
    <name type="scientific">Rhodoferax lithotrophicus</name>
    <dbReference type="NCBI Taxonomy" id="2798804"/>
    <lineage>
        <taxon>Bacteria</taxon>
        <taxon>Pseudomonadati</taxon>
        <taxon>Pseudomonadota</taxon>
        <taxon>Betaproteobacteria</taxon>
        <taxon>Burkholderiales</taxon>
        <taxon>Comamonadaceae</taxon>
        <taxon>Rhodoferax</taxon>
    </lineage>
</organism>
<evidence type="ECO:0000313" key="2">
    <source>
        <dbReference type="Proteomes" id="UP000824366"/>
    </source>
</evidence>
<dbReference type="Proteomes" id="UP000824366">
    <property type="component" value="Chromosome"/>
</dbReference>